<protein>
    <submittedName>
        <fullName evidence="1">Uncharacterized protein</fullName>
    </submittedName>
</protein>
<reference evidence="1 2" key="1">
    <citation type="submission" date="2019-01" db="EMBL/GenBank/DDBJ databases">
        <title>Complete genome sequence of Campylobacter bacteriophage CP20.</title>
        <authorList>
            <person name="Connerton I.F."/>
        </authorList>
    </citation>
    <scope>NUCLEOTIDE SEQUENCE [LARGE SCALE GENOMIC DNA]</scope>
</reference>
<dbReference type="Proteomes" id="UP000290538">
    <property type="component" value="Segment"/>
</dbReference>
<evidence type="ECO:0000313" key="1">
    <source>
        <dbReference type="EMBL" id="QAU04839.1"/>
    </source>
</evidence>
<dbReference type="EMBL" id="MK408758">
    <property type="protein sequence ID" value="QAU04839.1"/>
    <property type="molecule type" value="Genomic_DNA"/>
</dbReference>
<evidence type="ECO:0000313" key="2">
    <source>
        <dbReference type="Proteomes" id="UP000290538"/>
    </source>
</evidence>
<proteinExistence type="predicted"/>
<organism evidence="1 2">
    <name type="scientific">Campylobacter phage CP20</name>
    <dbReference type="NCBI Taxonomy" id="2506428"/>
    <lineage>
        <taxon>Viruses</taxon>
        <taxon>Duplodnaviria</taxon>
        <taxon>Heunggongvirae</taxon>
        <taxon>Uroviricota</taxon>
        <taxon>Caudoviricetes</taxon>
        <taxon>Connertonviridae</taxon>
        <taxon>Firehammervirus</taxon>
        <taxon>Firehammervirus CPt10</taxon>
    </lineage>
</organism>
<sequence length="78" mass="9169">MNEINYDVLEYIIQEHLNCSLTREKSVLDYLNLEATKRNQKITGETESFVVYKFKPYMLSDDILKPFTPSADKNNKGY</sequence>
<accession>A0A410T791</accession>
<name>A0A410T791_9CAUD</name>